<dbReference type="InterPro" id="IPR046373">
    <property type="entry name" value="Acyl-CoA_Oxase/DH_mid-dom_sf"/>
</dbReference>
<gene>
    <name evidence="5" type="ORF">CAP_6193</name>
</gene>
<dbReference type="Gene3D" id="2.40.110.10">
    <property type="entry name" value="Butyryl-CoA Dehydrogenase, subunit A, domain 2"/>
    <property type="match status" value="1"/>
</dbReference>
<evidence type="ECO:0000256" key="2">
    <source>
        <dbReference type="ARBA" id="ARBA00049661"/>
    </source>
</evidence>
<comment type="caution">
    <text evidence="5">The sequence shown here is derived from an EMBL/GenBank/DDBJ whole genome shotgun (WGS) entry which is preliminary data.</text>
</comment>
<comment type="similarity">
    <text evidence="2">Belongs to the HpaH/HsaA monooxygenase family.</text>
</comment>
<dbReference type="InterPro" id="IPR050741">
    <property type="entry name" value="Acyl-CoA_dehydrogenase"/>
</dbReference>
<dbReference type="STRING" id="1192034.CAP_6193"/>
<dbReference type="InterPro" id="IPR013107">
    <property type="entry name" value="Acyl-CoA_DH_C"/>
</dbReference>
<dbReference type="InterPro" id="IPR037069">
    <property type="entry name" value="AcylCoA_DH/ox_N_sf"/>
</dbReference>
<evidence type="ECO:0000313" key="5">
    <source>
        <dbReference type="EMBL" id="EYF03079.1"/>
    </source>
</evidence>
<dbReference type="PIRSF" id="PIRSF016578">
    <property type="entry name" value="HsaA"/>
    <property type="match status" value="1"/>
</dbReference>
<dbReference type="GO" id="GO:0005737">
    <property type="term" value="C:cytoplasm"/>
    <property type="evidence" value="ECO:0007669"/>
    <property type="project" value="TreeGrafter"/>
</dbReference>
<accession>A0A017T1G5</accession>
<dbReference type="GO" id="GO:0050660">
    <property type="term" value="F:flavin adenine dinucleotide binding"/>
    <property type="evidence" value="ECO:0007669"/>
    <property type="project" value="InterPro"/>
</dbReference>
<organism evidence="5 6">
    <name type="scientific">Chondromyces apiculatus DSM 436</name>
    <dbReference type="NCBI Taxonomy" id="1192034"/>
    <lineage>
        <taxon>Bacteria</taxon>
        <taxon>Pseudomonadati</taxon>
        <taxon>Myxococcota</taxon>
        <taxon>Polyangia</taxon>
        <taxon>Polyangiales</taxon>
        <taxon>Polyangiaceae</taxon>
        <taxon>Chondromyces</taxon>
    </lineage>
</organism>
<dbReference type="InterPro" id="IPR009100">
    <property type="entry name" value="AcylCoA_DH/oxidase_NM_dom_sf"/>
</dbReference>
<keyword evidence="1" id="KW-0560">Oxidoreductase</keyword>
<evidence type="ECO:0000313" key="6">
    <source>
        <dbReference type="Proteomes" id="UP000019678"/>
    </source>
</evidence>
<evidence type="ECO:0000259" key="3">
    <source>
        <dbReference type="Pfam" id="PF02771"/>
    </source>
</evidence>
<dbReference type="Gene3D" id="1.10.540.10">
    <property type="entry name" value="Acyl-CoA dehydrogenase/oxidase, N-terminal domain"/>
    <property type="match status" value="1"/>
</dbReference>
<dbReference type="InterPro" id="IPR036250">
    <property type="entry name" value="AcylCo_DH-like_C"/>
</dbReference>
<dbReference type="Pfam" id="PF08028">
    <property type="entry name" value="Acyl-CoA_dh_2"/>
    <property type="match status" value="1"/>
</dbReference>
<dbReference type="InterPro" id="IPR013786">
    <property type="entry name" value="AcylCoA_DH/ox_N"/>
</dbReference>
<dbReference type="PANTHER" id="PTHR48083">
    <property type="entry name" value="MEDIUM-CHAIN SPECIFIC ACYL-COA DEHYDROGENASE, MITOCHONDRIAL-RELATED"/>
    <property type="match status" value="1"/>
</dbReference>
<evidence type="ECO:0000256" key="1">
    <source>
        <dbReference type="ARBA" id="ARBA00023002"/>
    </source>
</evidence>
<sequence length="379" mass="40387">MLAAARRIAPKAAALSAEIEAARRLPRALVRELAEAGLFRMVVPEALGGFEMHPLAVYEVLETLSRADGSTGWCVAIGGLTAMTSAWMLEETAREIFGNPMTIVGGVAAPAGQAEVVQGGYELTGRWSWASGGEHCNWLLAGAVVTENGEPRLVREGVPETRIFVVPREEAVLHDTWHAVGLCGTGSGDMEITRVRVPAARTLSLTARPRVESTLYAFPALGLLGVGLPAIGLGIARRAIDELTALALTKKLMPTGQRLLATRSSVQEAVAESEAALRSARAFVLEAVQAVYEAAERRDVSLRQRAELRLSYTHGMQTAARVVDRMYEAAGGAAVFSAHPLQRCLRDIHVATQHAMAARPTLEPIGAVLLGVEPQTPAL</sequence>
<proteinExistence type="inferred from homology"/>
<dbReference type="AlphaFoldDB" id="A0A017T1G5"/>
<dbReference type="EMBL" id="ASRX01000051">
    <property type="protein sequence ID" value="EYF03079.1"/>
    <property type="molecule type" value="Genomic_DNA"/>
</dbReference>
<dbReference type="GO" id="GO:0003995">
    <property type="term" value="F:acyl-CoA dehydrogenase activity"/>
    <property type="evidence" value="ECO:0007669"/>
    <property type="project" value="TreeGrafter"/>
</dbReference>
<feature type="domain" description="Acyl-CoA dehydrogenase C-terminal" evidence="4">
    <location>
        <begin position="230"/>
        <end position="357"/>
    </location>
</feature>
<keyword evidence="6" id="KW-1185">Reference proteome</keyword>
<protein>
    <recommendedName>
        <fullName evidence="7">Hydrolase</fullName>
    </recommendedName>
</protein>
<dbReference type="Gene3D" id="1.20.140.10">
    <property type="entry name" value="Butyryl-CoA Dehydrogenase, subunit A, domain 3"/>
    <property type="match status" value="1"/>
</dbReference>
<dbReference type="SUPFAM" id="SSF47203">
    <property type="entry name" value="Acyl-CoA dehydrogenase C-terminal domain-like"/>
    <property type="match status" value="1"/>
</dbReference>
<dbReference type="GO" id="GO:0033539">
    <property type="term" value="P:fatty acid beta-oxidation using acyl-CoA dehydrogenase"/>
    <property type="evidence" value="ECO:0007669"/>
    <property type="project" value="TreeGrafter"/>
</dbReference>
<reference evidence="5 6" key="1">
    <citation type="submission" date="2013-05" db="EMBL/GenBank/DDBJ databases">
        <title>Genome assembly of Chondromyces apiculatus DSM 436.</title>
        <authorList>
            <person name="Sharma G."/>
            <person name="Khatri I."/>
            <person name="Kaur C."/>
            <person name="Mayilraj S."/>
            <person name="Subramanian S."/>
        </authorList>
    </citation>
    <scope>NUCLEOTIDE SEQUENCE [LARGE SCALE GENOMIC DNA]</scope>
    <source>
        <strain evidence="5 6">DSM 436</strain>
    </source>
</reference>
<dbReference type="PANTHER" id="PTHR48083:SF5">
    <property type="entry name" value="NRGC PROTEIN"/>
    <property type="match status" value="1"/>
</dbReference>
<dbReference type="SUPFAM" id="SSF56645">
    <property type="entry name" value="Acyl-CoA dehydrogenase NM domain-like"/>
    <property type="match status" value="1"/>
</dbReference>
<dbReference type="Pfam" id="PF02771">
    <property type="entry name" value="Acyl-CoA_dh_N"/>
    <property type="match status" value="1"/>
</dbReference>
<feature type="domain" description="Acyl-CoA dehydrogenase/oxidase N-terminal" evidence="3">
    <location>
        <begin position="4"/>
        <end position="81"/>
    </location>
</feature>
<dbReference type="Proteomes" id="UP000019678">
    <property type="component" value="Unassembled WGS sequence"/>
</dbReference>
<evidence type="ECO:0008006" key="7">
    <source>
        <dbReference type="Google" id="ProtNLM"/>
    </source>
</evidence>
<dbReference type="eggNOG" id="COG1960">
    <property type="taxonomic scope" value="Bacteria"/>
</dbReference>
<evidence type="ECO:0000259" key="4">
    <source>
        <dbReference type="Pfam" id="PF08028"/>
    </source>
</evidence>
<name>A0A017T1G5_9BACT</name>